<name>A0A397T480_9GLOM</name>
<evidence type="ECO:0000313" key="1">
    <source>
        <dbReference type="EMBL" id="RIA91105.1"/>
    </source>
</evidence>
<dbReference type="AlphaFoldDB" id="A0A397T480"/>
<protein>
    <recommendedName>
        <fullName evidence="3">Protein kinase domain-containing protein</fullName>
    </recommendedName>
</protein>
<dbReference type="OrthoDB" id="2135964at2759"/>
<keyword evidence="2" id="KW-1185">Reference proteome</keyword>
<dbReference type="SUPFAM" id="SSF56112">
    <property type="entry name" value="Protein kinase-like (PK-like)"/>
    <property type="match status" value="1"/>
</dbReference>
<evidence type="ECO:0000313" key="2">
    <source>
        <dbReference type="Proteomes" id="UP000265703"/>
    </source>
</evidence>
<gene>
    <name evidence="1" type="ORF">C1645_132754</name>
</gene>
<proteinExistence type="predicted"/>
<dbReference type="InterPro" id="IPR011009">
    <property type="entry name" value="Kinase-like_dom_sf"/>
</dbReference>
<organism evidence="1 2">
    <name type="scientific">Glomus cerebriforme</name>
    <dbReference type="NCBI Taxonomy" id="658196"/>
    <lineage>
        <taxon>Eukaryota</taxon>
        <taxon>Fungi</taxon>
        <taxon>Fungi incertae sedis</taxon>
        <taxon>Mucoromycota</taxon>
        <taxon>Glomeromycotina</taxon>
        <taxon>Glomeromycetes</taxon>
        <taxon>Glomerales</taxon>
        <taxon>Glomeraceae</taxon>
        <taxon>Glomus</taxon>
    </lineage>
</organism>
<comment type="caution">
    <text evidence="1">The sequence shown here is derived from an EMBL/GenBank/DDBJ whole genome shotgun (WGS) entry which is preliminary data.</text>
</comment>
<accession>A0A397T480</accession>
<dbReference type="Proteomes" id="UP000265703">
    <property type="component" value="Unassembled WGS sequence"/>
</dbReference>
<dbReference type="Gene3D" id="1.10.510.10">
    <property type="entry name" value="Transferase(Phosphotransferase) domain 1"/>
    <property type="match status" value="1"/>
</dbReference>
<evidence type="ECO:0008006" key="3">
    <source>
        <dbReference type="Google" id="ProtNLM"/>
    </source>
</evidence>
<reference evidence="1 2" key="1">
    <citation type="submission" date="2018-06" db="EMBL/GenBank/DDBJ databases">
        <title>Comparative genomics reveals the genomic features of Rhizophagus irregularis, R. cerebriforme, R. diaphanum and Gigaspora rosea, and their symbiotic lifestyle signature.</title>
        <authorList>
            <person name="Morin E."/>
            <person name="San Clemente H."/>
            <person name="Chen E.C.H."/>
            <person name="De La Providencia I."/>
            <person name="Hainaut M."/>
            <person name="Kuo A."/>
            <person name="Kohler A."/>
            <person name="Murat C."/>
            <person name="Tang N."/>
            <person name="Roy S."/>
            <person name="Loubradou J."/>
            <person name="Henrissat B."/>
            <person name="Grigoriev I.V."/>
            <person name="Corradi N."/>
            <person name="Roux C."/>
            <person name="Martin F.M."/>
        </authorList>
    </citation>
    <scope>NUCLEOTIDE SEQUENCE [LARGE SCALE GENOMIC DNA]</scope>
    <source>
        <strain evidence="1 2">DAOM 227022</strain>
    </source>
</reference>
<sequence>MKLVCNKHEISRTKEPQNIQECCTNCLEILLFKQISQYYIYNRPDYTPIYNNVIENEKYCKLCRKSLYQGTNNYELKQFKLCSDCYRISFGWIESTFAKKLIPIIYLPWWDNSTNCRVCSSELKFISDCQKYCANCHIFYTGCRYCLTTNVIFGFTEKSQCKKCERIIFIDNTNISTGNSCLDDFLFNLSFIIENLKIDEFTDKTKNFGNYFKPDKIDEIISFIYPKYKKPENIMKWIPYSQFRNVKKIAEGGFGIIYQATWSNGINRTVILKRCKNSHDFSKDFLNEVFLKLL</sequence>
<dbReference type="EMBL" id="QKYT01000162">
    <property type="protein sequence ID" value="RIA91105.1"/>
    <property type="molecule type" value="Genomic_DNA"/>
</dbReference>